<dbReference type="Pfam" id="PF21738">
    <property type="entry name" value="DJR-like_dom"/>
    <property type="match status" value="1"/>
</dbReference>
<feature type="domain" description="Double jelly roll-like" evidence="1">
    <location>
        <begin position="71"/>
        <end position="210"/>
    </location>
</feature>
<evidence type="ECO:0000313" key="2">
    <source>
        <dbReference type="EMBL" id="CAB3253329.1"/>
    </source>
</evidence>
<dbReference type="PANTHER" id="PTHR36159">
    <property type="entry name" value="PROTEIN CBG23766"/>
    <property type="match status" value="1"/>
</dbReference>
<evidence type="ECO:0000259" key="1">
    <source>
        <dbReference type="Pfam" id="PF21738"/>
    </source>
</evidence>
<dbReference type="OrthoDB" id="6512771at2759"/>
<reference evidence="2 3" key="1">
    <citation type="submission" date="2020-04" db="EMBL/GenBank/DDBJ databases">
        <authorList>
            <person name="Wallbank WR R."/>
            <person name="Pardo Diaz C."/>
            <person name="Kozak K."/>
            <person name="Martin S."/>
            <person name="Jiggins C."/>
            <person name="Moest M."/>
            <person name="Warren A I."/>
            <person name="Byers J.R.P. K."/>
            <person name="Montejo-Kovacevich G."/>
            <person name="Yen C E."/>
        </authorList>
    </citation>
    <scope>NUCLEOTIDE SEQUENCE [LARGE SCALE GENOMIC DNA]</scope>
</reference>
<dbReference type="AlphaFoldDB" id="A0A8S1B5Q6"/>
<evidence type="ECO:0000313" key="3">
    <source>
        <dbReference type="Proteomes" id="UP000494256"/>
    </source>
</evidence>
<comment type="caution">
    <text evidence="2">The sequence shown here is derived from an EMBL/GenBank/DDBJ whole genome shotgun (WGS) entry which is preliminary data.</text>
</comment>
<accession>A0A8S1B5Q6</accession>
<name>A0A8S1B5Q6_ARCPL</name>
<organism evidence="2 3">
    <name type="scientific">Arctia plantaginis</name>
    <name type="common">Wood tiger moth</name>
    <name type="synonym">Phalaena plantaginis</name>
    <dbReference type="NCBI Taxonomy" id="874455"/>
    <lineage>
        <taxon>Eukaryota</taxon>
        <taxon>Metazoa</taxon>
        <taxon>Ecdysozoa</taxon>
        <taxon>Arthropoda</taxon>
        <taxon>Hexapoda</taxon>
        <taxon>Insecta</taxon>
        <taxon>Pterygota</taxon>
        <taxon>Neoptera</taxon>
        <taxon>Endopterygota</taxon>
        <taxon>Lepidoptera</taxon>
        <taxon>Glossata</taxon>
        <taxon>Ditrysia</taxon>
        <taxon>Noctuoidea</taxon>
        <taxon>Erebidae</taxon>
        <taxon>Arctiinae</taxon>
        <taxon>Arctia</taxon>
    </lineage>
</organism>
<dbReference type="InterPro" id="IPR049512">
    <property type="entry name" value="DJR-like_dom"/>
</dbReference>
<proteinExistence type="predicted"/>
<dbReference type="EMBL" id="CADEBD010000389">
    <property type="protein sequence ID" value="CAB3253329.1"/>
    <property type="molecule type" value="Genomic_DNA"/>
</dbReference>
<dbReference type="PANTHER" id="PTHR36159:SF1">
    <property type="entry name" value="RETROVIRUS-RELATED POL POLYPROTEIN FROM TRANSPOSON 412-LIKE PROTEIN"/>
    <property type="match status" value="1"/>
</dbReference>
<dbReference type="Proteomes" id="UP000494256">
    <property type="component" value="Unassembled WGS sequence"/>
</dbReference>
<sequence length="211" mass="24174">MPSSSVSNIEESVLFDDSIEGIEYHSYTPYHESYKNNDEIRIRINDMDTIVLPCESQLIVEGTTTKNSIFINNGPAYLFHDIRYELNGVEIDRTKNCGVTTTMKGILSYGEKKNKTLENSGWNTNGFKEIDGEFCFTIPLRHLLGFAEDYNKVIVNAKHELILKRNSSDLNCALVKDTTKKMEIVVTRIAWRVPIVKVSDKEKLRLLKYLV</sequence>
<gene>
    <name evidence="2" type="ORF">APLA_LOCUS14276</name>
</gene>
<protein>
    <recommendedName>
        <fullName evidence="1">Double jelly roll-like domain-containing protein</fullName>
    </recommendedName>
</protein>